<keyword evidence="4" id="KW-1185">Reference proteome</keyword>
<organism evidence="3">
    <name type="scientific">Methanobacterium veterum</name>
    <dbReference type="NCBI Taxonomy" id="408577"/>
    <lineage>
        <taxon>Archaea</taxon>
        <taxon>Methanobacteriati</taxon>
        <taxon>Methanobacteriota</taxon>
        <taxon>Methanomada group</taxon>
        <taxon>Methanobacteria</taxon>
        <taxon>Methanobacteriales</taxon>
        <taxon>Methanobacteriaceae</taxon>
        <taxon>Methanobacterium</taxon>
    </lineage>
</organism>
<protein>
    <submittedName>
        <fullName evidence="3">Uncharacterized protein</fullName>
    </submittedName>
</protein>
<dbReference type="AlphaFoldDB" id="A0A9E5A6B6"/>
<dbReference type="Proteomes" id="UP001068021">
    <property type="component" value="Unassembled WGS sequence"/>
</dbReference>
<dbReference type="Proteomes" id="UP001074446">
    <property type="component" value="Unassembled WGS sequence"/>
</dbReference>
<accession>A0A9E5A6B6</accession>
<dbReference type="EMBL" id="JAPVES010000030">
    <property type="protein sequence ID" value="MCZ3373137.1"/>
    <property type="molecule type" value="Genomic_DNA"/>
</dbReference>
<evidence type="ECO:0000256" key="1">
    <source>
        <dbReference type="SAM" id="Coils"/>
    </source>
</evidence>
<evidence type="ECO:0000313" key="4">
    <source>
        <dbReference type="Proteomes" id="UP001068021"/>
    </source>
</evidence>
<evidence type="ECO:0000313" key="2">
    <source>
        <dbReference type="EMBL" id="MCZ3365386.1"/>
    </source>
</evidence>
<dbReference type="RefSeq" id="WP_048081371.1">
    <property type="nucleotide sequence ID" value="NZ_JAPVER010000020.1"/>
</dbReference>
<gene>
    <name evidence="3" type="ORF">O3H35_10880</name>
    <name evidence="2" type="ORF">O3H54_05780</name>
</gene>
<proteinExistence type="predicted"/>
<sequence>MNQTINDVKIEKEIIHEIDHENELKDKLQSLERIYEAIQKENQNYKNKYNGLRISELSRIAGPLYQTISQYKSELKPSKKMKIVLV</sequence>
<dbReference type="EMBL" id="JAPVER010000020">
    <property type="protein sequence ID" value="MCZ3365386.1"/>
    <property type="molecule type" value="Genomic_DNA"/>
</dbReference>
<name>A0A9E5A6B6_9EURY</name>
<comment type="caution">
    <text evidence="3">The sequence shown here is derived from an EMBL/GenBank/DDBJ whole genome shotgun (WGS) entry which is preliminary data.</text>
</comment>
<reference evidence="3" key="1">
    <citation type="submission" date="2022-12" db="EMBL/GenBank/DDBJ databases">
        <title>Reclassification of two methanogenic archaea species isolated from the Kolyma lowland permafrost.</title>
        <authorList>
            <person name="Trubitsyn V.E."/>
            <person name="Rivkina E.M."/>
            <person name="Shcherbakova V.A."/>
        </authorList>
    </citation>
    <scope>NUCLEOTIDE SEQUENCE</scope>
    <source>
        <strain evidence="2">M2</strain>
        <strain evidence="3">MK4</strain>
    </source>
</reference>
<keyword evidence="1" id="KW-0175">Coiled coil</keyword>
<feature type="coiled-coil region" evidence="1">
    <location>
        <begin position="21"/>
        <end position="55"/>
    </location>
</feature>
<evidence type="ECO:0000313" key="3">
    <source>
        <dbReference type="EMBL" id="MCZ3373137.1"/>
    </source>
</evidence>